<evidence type="ECO:0000313" key="2">
    <source>
        <dbReference type="EMBL" id="KAK0177881.1"/>
    </source>
</evidence>
<evidence type="ECO:0000313" key="3">
    <source>
        <dbReference type="Proteomes" id="UP001168990"/>
    </source>
</evidence>
<comment type="caution">
    <text evidence="2">The sequence shown here is derived from an EMBL/GenBank/DDBJ whole genome shotgun (WGS) entry which is preliminary data.</text>
</comment>
<evidence type="ECO:0000259" key="1">
    <source>
        <dbReference type="Pfam" id="PF09820"/>
    </source>
</evidence>
<reference evidence="2" key="2">
    <citation type="submission" date="2023-03" db="EMBL/GenBank/DDBJ databases">
        <authorList>
            <person name="Inwood S.N."/>
            <person name="Skelly J.G."/>
            <person name="Guhlin J."/>
            <person name="Harrop T.W.R."/>
            <person name="Goldson S.G."/>
            <person name="Dearden P.K."/>
        </authorList>
    </citation>
    <scope>NUCLEOTIDE SEQUENCE</scope>
    <source>
        <strain evidence="2">Irish</strain>
        <tissue evidence="2">Whole body</tissue>
    </source>
</reference>
<sequence length="620" mass="71964">MGLRSGIRVKRKMCETEADETTHTADITKSIVPSTKRRKMAKLIKNESEQTSSNIMDIKMVDRTFGKSLNMDMIRRFVQIELDNEGKRIVLNVDKDKHCLKEEQPASENFKLFRGKKIFEDKEFMYQHFGKYPTINVDFKTVQGKNFNQVLTALKRAVHTAFEEHAYLEKSDIWSRAGCNKKTFMKYFDEEKFKSLDEDETIYGLHILSKFLYEYYDKKKVFVFIDEFDVPVNSMVYDSEMSCTDRSETIRVLKLLIQSLLKDSDDFVERSLSTACQQLGGILLDSANNVKRCAFMQEHPFSEFYGFTENEVGHLLKVANKSSHFKFVKSQFNGFVAKSQNRKNINMYSPYSIIKYISCDVYVDEWSEGIRSEIFRVMGHPLIKPKIIDLMNRKTIQIKYHGKLNPEHIDQLSRMLKENDVDYAGISLFMQFLYEMAFFTPISLEDGNLTLKVPNAIVCDRLKDVLYDIHLDQKYPTSLEKRFTKALNAVAKSCDDISVRNLAQTIADLFKYADPPPQEAEIQALLFAYIRNALKKSKIECKTDINTRCDIVLVNGRHQCGIIIELKPYRDAYMNSEKGHQQILNNKYYTLLDESSIERFLCCPRNTGLSLCCPRNTGAR</sequence>
<name>A0AA39KY23_9HYME</name>
<proteinExistence type="predicted"/>
<keyword evidence="3" id="KW-1185">Reference proteome</keyword>
<dbReference type="PANTHER" id="PTHR34825">
    <property type="entry name" value="CONSERVED PROTEIN, WITH A WEAK D-GALACTARATE DEHYDRATASE/ALTRONATE HYDROLASE DOMAIN"/>
    <property type="match status" value="1"/>
</dbReference>
<dbReference type="Pfam" id="PF09820">
    <property type="entry name" value="AAA-ATPase_like"/>
    <property type="match status" value="1"/>
</dbReference>
<feature type="domain" description="AAA-ATPase-like" evidence="1">
    <location>
        <begin position="63"/>
        <end position="274"/>
    </location>
</feature>
<dbReference type="PANTHER" id="PTHR34825:SF1">
    <property type="entry name" value="AAA-ATPASE-LIKE DOMAIN-CONTAINING PROTEIN"/>
    <property type="match status" value="1"/>
</dbReference>
<reference evidence="2" key="1">
    <citation type="journal article" date="2023" name="bioRxiv">
        <title>Scaffold-level genome assemblies of two parasitoid biocontrol wasps reveal the parthenogenesis mechanism and an associated novel virus.</title>
        <authorList>
            <person name="Inwood S."/>
            <person name="Skelly J."/>
            <person name="Guhlin J."/>
            <person name="Harrop T."/>
            <person name="Goldson S."/>
            <person name="Dearden P."/>
        </authorList>
    </citation>
    <scope>NUCLEOTIDE SEQUENCE</scope>
    <source>
        <strain evidence="2">Irish</strain>
        <tissue evidence="2">Whole body</tissue>
    </source>
</reference>
<accession>A0AA39KY23</accession>
<dbReference type="AlphaFoldDB" id="A0AA39KY23"/>
<dbReference type="Proteomes" id="UP001168990">
    <property type="component" value="Unassembled WGS sequence"/>
</dbReference>
<protein>
    <recommendedName>
        <fullName evidence="1">AAA-ATPase-like domain-containing protein</fullName>
    </recommendedName>
</protein>
<gene>
    <name evidence="2" type="ORF">PV328_001885</name>
</gene>
<dbReference type="EMBL" id="JAQQBS010000001">
    <property type="protein sequence ID" value="KAK0177881.1"/>
    <property type="molecule type" value="Genomic_DNA"/>
</dbReference>
<dbReference type="InterPro" id="IPR018631">
    <property type="entry name" value="AAA-ATPase-like_dom"/>
</dbReference>
<organism evidence="2 3">
    <name type="scientific">Microctonus aethiopoides</name>
    <dbReference type="NCBI Taxonomy" id="144406"/>
    <lineage>
        <taxon>Eukaryota</taxon>
        <taxon>Metazoa</taxon>
        <taxon>Ecdysozoa</taxon>
        <taxon>Arthropoda</taxon>
        <taxon>Hexapoda</taxon>
        <taxon>Insecta</taxon>
        <taxon>Pterygota</taxon>
        <taxon>Neoptera</taxon>
        <taxon>Endopterygota</taxon>
        <taxon>Hymenoptera</taxon>
        <taxon>Apocrita</taxon>
        <taxon>Ichneumonoidea</taxon>
        <taxon>Braconidae</taxon>
        <taxon>Euphorinae</taxon>
        <taxon>Microctonus</taxon>
    </lineage>
</organism>